<evidence type="ECO:0000256" key="2">
    <source>
        <dbReference type="ARBA" id="ARBA00022578"/>
    </source>
</evidence>
<dbReference type="InterPro" id="IPR025399">
    <property type="entry name" value="DUF4372"/>
</dbReference>
<dbReference type="PANTHER" id="PTHR33258:SF1">
    <property type="entry name" value="TRANSPOSASE INSL FOR INSERTION SEQUENCE ELEMENT IS186A-RELATED"/>
    <property type="match status" value="1"/>
</dbReference>
<keyword evidence="2" id="KW-0815">Transposition</keyword>
<dbReference type="GO" id="GO:0004803">
    <property type="term" value="F:transposase activity"/>
    <property type="evidence" value="ECO:0007669"/>
    <property type="project" value="InterPro"/>
</dbReference>
<dbReference type="InterPro" id="IPR012337">
    <property type="entry name" value="RNaseH-like_sf"/>
</dbReference>
<dbReference type="GO" id="GO:0006313">
    <property type="term" value="P:DNA transposition"/>
    <property type="evidence" value="ECO:0007669"/>
    <property type="project" value="InterPro"/>
</dbReference>
<keyword evidence="3" id="KW-0238">DNA-binding</keyword>
<feature type="domain" description="DUF4372" evidence="6">
    <location>
        <begin position="8"/>
        <end position="64"/>
    </location>
</feature>
<sequence>MDNHTLLSSFGKWLAPICTKMFITAVTECQQDKYAKKLTTTAYLKLFLLAQLQNREGLRHIADDVLCEDLQRELRLTSISASQLSRKHKQVDPELLRHVFERLAKLALSRQCAVAHRHKIKIVDSTTVTLCLQKFKWAEFRKTKAGIKIHRRLAFMDEQDVVPEKATVTVAKKNDRTQMDELVYEPGVTYVFDRGYIDYTTFDRYCLDGILFVTRLKSHTHIEPLEELTVPEGSPVSADWRVRIGSQQKKMKHELRMVQTQDSEGNLLFLVTNRFDLTCDEISEMYRSRWAIETFFKWMKQHLQIKHLYGTSEHAVYNQVWIALIAFCLLVLVKLETKVKHSLLQLTRWLTKLYKSEQNCIIQPNGRATFESCPTLSFHRKNSFSEYSVFDSGKILCNASVLKYTTCKRLDEASITLPLPA</sequence>
<dbReference type="EMBL" id="FONN01000028">
    <property type="protein sequence ID" value="SFF34348.1"/>
    <property type="molecule type" value="Genomic_DNA"/>
</dbReference>
<dbReference type="Proteomes" id="UP000183410">
    <property type="component" value="Unassembled WGS sequence"/>
</dbReference>
<evidence type="ECO:0000259" key="6">
    <source>
        <dbReference type="Pfam" id="PF14294"/>
    </source>
</evidence>
<dbReference type="InterPro" id="IPR047952">
    <property type="entry name" value="Transpos_IS4"/>
</dbReference>
<gene>
    <name evidence="7" type="ORF">SAMN04487969_1282</name>
</gene>
<comment type="similarity">
    <text evidence="1">Belongs to the transposase 11 family.</text>
</comment>
<evidence type="ECO:0000256" key="4">
    <source>
        <dbReference type="ARBA" id="ARBA00023172"/>
    </source>
</evidence>
<evidence type="ECO:0000313" key="8">
    <source>
        <dbReference type="Proteomes" id="UP000183410"/>
    </source>
</evidence>
<accession>A0A1I2HXV7</accession>
<evidence type="ECO:0000259" key="5">
    <source>
        <dbReference type="Pfam" id="PF01609"/>
    </source>
</evidence>
<organism evidence="7 8">
    <name type="scientific">Paenibacillus algorifonticola</name>
    <dbReference type="NCBI Taxonomy" id="684063"/>
    <lineage>
        <taxon>Bacteria</taxon>
        <taxon>Bacillati</taxon>
        <taxon>Bacillota</taxon>
        <taxon>Bacilli</taxon>
        <taxon>Bacillales</taxon>
        <taxon>Paenibacillaceae</taxon>
        <taxon>Paenibacillus</taxon>
    </lineage>
</organism>
<dbReference type="PANTHER" id="PTHR33258">
    <property type="entry name" value="TRANSPOSASE INSL FOR INSERTION SEQUENCE ELEMENT IS186A-RELATED"/>
    <property type="match status" value="1"/>
</dbReference>
<protein>
    <submittedName>
        <fullName evidence="7">IS4 transposase</fullName>
    </submittedName>
</protein>
<dbReference type="NCBIfam" id="NF033592">
    <property type="entry name" value="transpos_IS4_1"/>
    <property type="match status" value="1"/>
</dbReference>
<keyword evidence="4" id="KW-0233">DNA recombination</keyword>
<evidence type="ECO:0000256" key="3">
    <source>
        <dbReference type="ARBA" id="ARBA00023125"/>
    </source>
</evidence>
<dbReference type="RefSeq" id="WP_063838050.1">
    <property type="nucleotide sequence ID" value="NZ_FONN01000028.1"/>
</dbReference>
<evidence type="ECO:0000313" key="7">
    <source>
        <dbReference type="EMBL" id="SFF34348.1"/>
    </source>
</evidence>
<reference evidence="8" key="1">
    <citation type="submission" date="2016-10" db="EMBL/GenBank/DDBJ databases">
        <authorList>
            <person name="Varghese N."/>
            <person name="Submissions S."/>
        </authorList>
    </citation>
    <scope>NUCLEOTIDE SEQUENCE [LARGE SCALE GENOMIC DNA]</scope>
    <source>
        <strain evidence="8">CGMCC 1.10223</strain>
    </source>
</reference>
<dbReference type="Pfam" id="PF01609">
    <property type="entry name" value="DDE_Tnp_1"/>
    <property type="match status" value="1"/>
</dbReference>
<dbReference type="Gene3D" id="3.90.350.10">
    <property type="entry name" value="Transposase Inhibitor Protein From Tn5, Chain A, domain 1"/>
    <property type="match status" value="1"/>
</dbReference>
<proteinExistence type="inferred from homology"/>
<dbReference type="Pfam" id="PF14294">
    <property type="entry name" value="DUF4372"/>
    <property type="match status" value="1"/>
</dbReference>
<evidence type="ECO:0000256" key="1">
    <source>
        <dbReference type="ARBA" id="ARBA00010075"/>
    </source>
</evidence>
<dbReference type="GO" id="GO:0003677">
    <property type="term" value="F:DNA binding"/>
    <property type="evidence" value="ECO:0007669"/>
    <property type="project" value="UniProtKB-KW"/>
</dbReference>
<dbReference type="AlphaFoldDB" id="A0A1I2HXV7"/>
<dbReference type="SUPFAM" id="SSF53098">
    <property type="entry name" value="Ribonuclease H-like"/>
    <property type="match status" value="1"/>
</dbReference>
<keyword evidence="8" id="KW-1185">Reference proteome</keyword>
<feature type="domain" description="Transposase IS4-like" evidence="5">
    <location>
        <begin position="118"/>
        <end position="329"/>
    </location>
</feature>
<name>A0A1I2HXV7_9BACL</name>
<dbReference type="OrthoDB" id="368860at2"/>
<dbReference type="InterPro" id="IPR002559">
    <property type="entry name" value="Transposase_11"/>
</dbReference>